<accession>A0A2V4E2T8</accession>
<comment type="subcellular location">
    <subcellularLocation>
        <location evidence="1">Target cell</location>
        <location evidence="1">Target cell cytoplasm</location>
    </subcellularLocation>
</comment>
<evidence type="ECO:0000256" key="2">
    <source>
        <dbReference type="ARBA" id="ARBA00022656"/>
    </source>
</evidence>
<dbReference type="Pfam" id="PF04829">
    <property type="entry name" value="PT-VENN"/>
    <property type="match status" value="1"/>
</dbReference>
<dbReference type="Proteomes" id="UP000247932">
    <property type="component" value="Unassembled WGS sequence"/>
</dbReference>
<evidence type="ECO:0000256" key="4">
    <source>
        <dbReference type="ARBA" id="ARBA00023026"/>
    </source>
</evidence>
<keyword evidence="3" id="KW-1266">Target cell cytoplasm</keyword>
<dbReference type="AlphaFoldDB" id="A0A2V4E2T8"/>
<evidence type="ECO:0000313" key="7">
    <source>
        <dbReference type="Proteomes" id="UP000247932"/>
    </source>
</evidence>
<keyword evidence="4" id="KW-0843">Virulence</keyword>
<proteinExistence type="predicted"/>
<dbReference type="RefSeq" id="WP_110433757.1">
    <property type="nucleotide sequence ID" value="NZ_QGLR01000011.1"/>
</dbReference>
<dbReference type="InterPro" id="IPR039380">
    <property type="entry name" value="Toxin-ParB-like"/>
</dbReference>
<name>A0A2V4E2T8_9GAMM</name>
<dbReference type="OrthoDB" id="2664633at2"/>
<evidence type="ECO:0000256" key="3">
    <source>
        <dbReference type="ARBA" id="ARBA00022913"/>
    </source>
</evidence>
<dbReference type="EMBL" id="QGLR01000011">
    <property type="protein sequence ID" value="PXZ06853.1"/>
    <property type="molecule type" value="Genomic_DNA"/>
</dbReference>
<evidence type="ECO:0000256" key="1">
    <source>
        <dbReference type="ARBA" id="ARBA00004219"/>
    </source>
</evidence>
<keyword evidence="7" id="KW-1185">Reference proteome</keyword>
<comment type="caution">
    <text evidence="6">The sequence shown here is derived from an EMBL/GenBank/DDBJ whole genome shotgun (WGS) entry which is preliminary data.</text>
</comment>
<organism evidence="6 7">
    <name type="scientific">Gilliamella apicola</name>
    <dbReference type="NCBI Taxonomy" id="1196095"/>
    <lineage>
        <taxon>Bacteria</taxon>
        <taxon>Pseudomonadati</taxon>
        <taxon>Pseudomonadota</taxon>
        <taxon>Gammaproteobacteria</taxon>
        <taxon>Orbales</taxon>
        <taxon>Orbaceae</taxon>
        <taxon>Gilliamella</taxon>
    </lineage>
</organism>
<feature type="domain" description="VENN motif-containing" evidence="5">
    <location>
        <begin position="108"/>
        <end position="156"/>
    </location>
</feature>
<evidence type="ECO:0000313" key="6">
    <source>
        <dbReference type="EMBL" id="PXZ06853.1"/>
    </source>
</evidence>
<dbReference type="GO" id="GO:0090729">
    <property type="term" value="F:toxin activity"/>
    <property type="evidence" value="ECO:0007669"/>
    <property type="project" value="UniProtKB-KW"/>
</dbReference>
<evidence type="ECO:0000259" key="5">
    <source>
        <dbReference type="Pfam" id="PF04829"/>
    </source>
</evidence>
<dbReference type="InterPro" id="IPR006914">
    <property type="entry name" value="VENN_dom"/>
</dbReference>
<sequence length="410" mass="42565">MGNDFSKGVDSAVSIITGIITGDITGGLAGASAPWLAEQIKLHTGHMGEDGKWQTDDIAGNLIAHAILGAVVAELQGNSALSGGVGAVSGELASKVIINTLYGGKDASELTEDEKQTISALSQLASGLAVAAGGGNFGDASAAINSSKNAVENNSLVGDYIRDEHKGSITYWKDQVRETVGENTISQITNGVLTAYGDTVDLGVGIADTVLDAVLALSSCAVGASYCDTAMSDLRKSDQTIGNAMDAIINGQAWDAIKGNVVKAANGDQVALENTAALLTSIIAPSKVLGNIGKLGNIVNKVDDIAVKGSIPEIKGTQVGLRDPAQIDLMKSDMLNGSFEFTATRGKIAGYIDSKGNYYITESHHRMAAAQEIYKTTGDATYIHKLLENGKWDKTNKVPVDARPLPTRKS</sequence>
<dbReference type="CDD" id="cd16392">
    <property type="entry name" value="toxin-ParB"/>
    <property type="match status" value="1"/>
</dbReference>
<protein>
    <recommendedName>
        <fullName evidence="5">VENN motif-containing domain-containing protein</fullName>
    </recommendedName>
</protein>
<reference evidence="6 7" key="1">
    <citation type="submission" date="2018-05" db="EMBL/GenBank/DDBJ databases">
        <title>Reference genomes for bee gut microbiota database.</title>
        <authorList>
            <person name="Ellegaard K.M."/>
        </authorList>
    </citation>
    <scope>NUCLEOTIDE SEQUENCE [LARGE SCALE GENOMIC DNA]</scope>
    <source>
        <strain evidence="6 7">ESL0182</strain>
    </source>
</reference>
<keyword evidence="2" id="KW-0800">Toxin</keyword>
<gene>
    <name evidence="6" type="ORF">DKK70_09280</name>
</gene>